<evidence type="ECO:0000256" key="2">
    <source>
        <dbReference type="ARBA" id="ARBA00022490"/>
    </source>
</evidence>
<dbReference type="SUPFAM" id="SSF48452">
    <property type="entry name" value="TPR-like"/>
    <property type="match status" value="1"/>
</dbReference>
<dbReference type="Gene3D" id="1.25.40.10">
    <property type="entry name" value="Tetratricopeptide repeat domain"/>
    <property type="match status" value="1"/>
</dbReference>
<dbReference type="InterPro" id="IPR011990">
    <property type="entry name" value="TPR-like_helical_dom_sf"/>
</dbReference>
<evidence type="ECO:0000256" key="3">
    <source>
        <dbReference type="ARBA" id="ARBA00023212"/>
    </source>
</evidence>
<accession>A0A345UJC0</accession>
<dbReference type="GO" id="GO:0005876">
    <property type="term" value="C:spindle microtubule"/>
    <property type="evidence" value="ECO:0007669"/>
    <property type="project" value="TreeGrafter"/>
</dbReference>
<keyword evidence="3" id="KW-0206">Cytoskeleton</keyword>
<dbReference type="GO" id="GO:0005737">
    <property type="term" value="C:cytoplasm"/>
    <property type="evidence" value="ECO:0007669"/>
    <property type="project" value="TreeGrafter"/>
</dbReference>
<dbReference type="AlphaFoldDB" id="A0A345UJC0"/>
<evidence type="ECO:0000256" key="4">
    <source>
        <dbReference type="SAM" id="SignalP"/>
    </source>
</evidence>
<dbReference type="OrthoDB" id="9813878at2"/>
<dbReference type="KEGG" id="cprv:CYPRO_1315"/>
<gene>
    <name evidence="5" type="ORF">CYPRO_1315</name>
</gene>
<evidence type="ECO:0000313" key="5">
    <source>
        <dbReference type="EMBL" id="AXJ00572.1"/>
    </source>
</evidence>
<dbReference type="GO" id="GO:0008017">
    <property type="term" value="F:microtubule binding"/>
    <property type="evidence" value="ECO:0007669"/>
    <property type="project" value="TreeGrafter"/>
</dbReference>
<comment type="subcellular location">
    <subcellularLocation>
        <location evidence="1">Cytoplasm</location>
        <location evidence="1">Cytoskeleton</location>
    </subcellularLocation>
</comment>
<dbReference type="GO" id="GO:0097431">
    <property type="term" value="C:mitotic spindle pole"/>
    <property type="evidence" value="ECO:0007669"/>
    <property type="project" value="TreeGrafter"/>
</dbReference>
<keyword evidence="4" id="KW-0732">Signal</keyword>
<proteinExistence type="predicted"/>
<dbReference type="EMBL" id="CP027806">
    <property type="protein sequence ID" value="AXJ00572.1"/>
    <property type="molecule type" value="Genomic_DNA"/>
</dbReference>
<dbReference type="PANTHER" id="PTHR16056:SF16">
    <property type="entry name" value="REGULATOR OF MICROTUBULE DYNAMICS PROTEIN 1"/>
    <property type="match status" value="1"/>
</dbReference>
<dbReference type="Proteomes" id="UP000254808">
    <property type="component" value="Chromosome"/>
</dbReference>
<sequence>MFKLHLTQRCAAAAAAAAAARHASQLFAGILTLTFLTVILLVAPVVQAQSAEAEAEADEKIARATALFDEGEEAEALALYLQVLDTDPENFTALWNASIIALREGRRSDDKDEKERLYEKGLSLAANALELRPDDGFAHYAKAVALGRSTDLMGTRSRIETAHEIREHGERAVQKLPDEAGPFFLMGVWHSEVSNVGRAERFAARVISRGLPEADNETAETYIRRAMELSPQKVQYHLGLCEHFIRKGETRTARSCLNEVLGMQARNPMEEEELSEAQSLLDNL</sequence>
<keyword evidence="2" id="KW-0963">Cytoplasm</keyword>
<dbReference type="RefSeq" id="WP_114983837.1">
    <property type="nucleotide sequence ID" value="NZ_CP027806.1"/>
</dbReference>
<dbReference type="PANTHER" id="PTHR16056">
    <property type="entry name" value="REGULATOR OF MICROTUBULE DYNAMICS PROTEIN"/>
    <property type="match status" value="1"/>
</dbReference>
<evidence type="ECO:0000256" key="1">
    <source>
        <dbReference type="ARBA" id="ARBA00004245"/>
    </source>
</evidence>
<name>A0A345UJC0_9BACT</name>
<evidence type="ECO:0000313" key="6">
    <source>
        <dbReference type="Proteomes" id="UP000254808"/>
    </source>
</evidence>
<organism evidence="5 6">
    <name type="scientific">Cyclonatronum proteinivorum</name>
    <dbReference type="NCBI Taxonomy" id="1457365"/>
    <lineage>
        <taxon>Bacteria</taxon>
        <taxon>Pseudomonadati</taxon>
        <taxon>Balneolota</taxon>
        <taxon>Balneolia</taxon>
        <taxon>Balneolales</taxon>
        <taxon>Cyclonatronaceae</taxon>
        <taxon>Cyclonatronum</taxon>
    </lineage>
</organism>
<keyword evidence="6" id="KW-1185">Reference proteome</keyword>
<protein>
    <submittedName>
        <fullName evidence="5">Tfp pilus assembly protein PilF</fullName>
    </submittedName>
</protein>
<feature type="chain" id="PRO_5016641199" evidence="4">
    <location>
        <begin position="29"/>
        <end position="284"/>
    </location>
</feature>
<reference evidence="5 6" key="1">
    <citation type="submission" date="2018-03" db="EMBL/GenBank/DDBJ databases">
        <title>Phenotypic and genomic properties of Cyclonatronum proteinivorum gen. nov., sp. nov., a haloalkaliphilic bacteroidete from soda lakes possessing Na+-translocating rhodopsin.</title>
        <authorList>
            <person name="Toshchakov S.V."/>
            <person name="Korzhenkov A."/>
            <person name="Samarov N.I."/>
            <person name="Kublanov I.V."/>
            <person name="Muntyan M.S."/>
            <person name="Sorokin D.Y."/>
        </authorList>
    </citation>
    <scope>NUCLEOTIDE SEQUENCE [LARGE SCALE GENOMIC DNA]</scope>
    <source>
        <strain evidence="5 6">Omega</strain>
    </source>
</reference>
<feature type="signal peptide" evidence="4">
    <location>
        <begin position="1"/>
        <end position="28"/>
    </location>
</feature>